<keyword evidence="8" id="KW-1185">Reference proteome</keyword>
<dbReference type="InterPro" id="IPR011006">
    <property type="entry name" value="CheY-like_superfamily"/>
</dbReference>
<evidence type="ECO:0000256" key="1">
    <source>
        <dbReference type="ARBA" id="ARBA00023015"/>
    </source>
</evidence>
<evidence type="ECO:0000256" key="4">
    <source>
        <dbReference type="PROSITE-ProRule" id="PRU00169"/>
    </source>
</evidence>
<dbReference type="InterPro" id="IPR000792">
    <property type="entry name" value="Tscrpt_reg_LuxR_C"/>
</dbReference>
<evidence type="ECO:0000313" key="8">
    <source>
        <dbReference type="Proteomes" id="UP001320702"/>
    </source>
</evidence>
<dbReference type="Gene3D" id="3.40.50.2300">
    <property type="match status" value="1"/>
</dbReference>
<sequence length="208" mass="23357">MTDDDGVRTVFIVDDDPAIRSSLTRGLHLRGLDCEAFESAEAFLAAYDETRLGCLILDYGMPGMNGLELQQHLRDRGIAIPIIFITGHGGIPESVQAMKGGAIDFLEKPFRQTDLIQRIHAAMEMAETMRREGLATRQIKERLARLTPREQEIVDHMLANPAEVSSKEIGRYLDISPRTVDHHRARILEKLDVGSVVELIDMVLRAQR</sequence>
<dbReference type="SUPFAM" id="SSF46894">
    <property type="entry name" value="C-terminal effector domain of the bipartite response regulators"/>
    <property type="match status" value="1"/>
</dbReference>
<accession>A0ABT2K6R7</accession>
<proteinExistence type="predicted"/>
<evidence type="ECO:0000259" key="5">
    <source>
        <dbReference type="PROSITE" id="PS50043"/>
    </source>
</evidence>
<dbReference type="InterPro" id="IPR036388">
    <property type="entry name" value="WH-like_DNA-bd_sf"/>
</dbReference>
<feature type="modified residue" description="4-aspartylphosphate" evidence="4">
    <location>
        <position position="58"/>
    </location>
</feature>
<keyword evidence="1" id="KW-0805">Transcription regulation</keyword>
<dbReference type="Pfam" id="PF00072">
    <property type="entry name" value="Response_reg"/>
    <property type="match status" value="1"/>
</dbReference>
<keyword evidence="4" id="KW-0597">Phosphoprotein</keyword>
<dbReference type="CDD" id="cd06170">
    <property type="entry name" value="LuxR_C_like"/>
    <property type="match status" value="1"/>
</dbReference>
<gene>
    <name evidence="7" type="ORF">MU516_01710</name>
</gene>
<name>A0ABT2K6R7_9RHOB</name>
<dbReference type="InterPro" id="IPR001789">
    <property type="entry name" value="Sig_transdc_resp-reg_receiver"/>
</dbReference>
<organism evidence="7 8">
    <name type="scientific">Paracoccus maritimus</name>
    <dbReference type="NCBI Taxonomy" id="2933292"/>
    <lineage>
        <taxon>Bacteria</taxon>
        <taxon>Pseudomonadati</taxon>
        <taxon>Pseudomonadota</taxon>
        <taxon>Alphaproteobacteria</taxon>
        <taxon>Rhodobacterales</taxon>
        <taxon>Paracoccaceae</taxon>
        <taxon>Paracoccus</taxon>
    </lineage>
</organism>
<comment type="caution">
    <text evidence="7">The sequence shown here is derived from an EMBL/GenBank/DDBJ whole genome shotgun (WGS) entry which is preliminary data.</text>
</comment>
<dbReference type="EMBL" id="JANAVZ010000001">
    <property type="protein sequence ID" value="MCT4331580.1"/>
    <property type="molecule type" value="Genomic_DNA"/>
</dbReference>
<dbReference type="SMART" id="SM00421">
    <property type="entry name" value="HTH_LUXR"/>
    <property type="match status" value="1"/>
</dbReference>
<dbReference type="CDD" id="cd17537">
    <property type="entry name" value="REC_FixJ"/>
    <property type="match status" value="1"/>
</dbReference>
<protein>
    <submittedName>
        <fullName evidence="7">Response regulator</fullName>
    </submittedName>
</protein>
<evidence type="ECO:0000256" key="2">
    <source>
        <dbReference type="ARBA" id="ARBA00023125"/>
    </source>
</evidence>
<dbReference type="PROSITE" id="PS50110">
    <property type="entry name" value="RESPONSE_REGULATORY"/>
    <property type="match status" value="1"/>
</dbReference>
<evidence type="ECO:0000256" key="3">
    <source>
        <dbReference type="ARBA" id="ARBA00023163"/>
    </source>
</evidence>
<keyword evidence="3" id="KW-0804">Transcription</keyword>
<dbReference type="Pfam" id="PF00196">
    <property type="entry name" value="GerE"/>
    <property type="match status" value="1"/>
</dbReference>
<dbReference type="Proteomes" id="UP001320702">
    <property type="component" value="Unassembled WGS sequence"/>
</dbReference>
<dbReference type="PANTHER" id="PTHR44688">
    <property type="entry name" value="DNA-BINDING TRANSCRIPTIONAL ACTIVATOR DEVR_DOSR"/>
    <property type="match status" value="1"/>
</dbReference>
<keyword evidence="2" id="KW-0238">DNA-binding</keyword>
<feature type="domain" description="Response regulatory" evidence="6">
    <location>
        <begin position="9"/>
        <end position="123"/>
    </location>
</feature>
<reference evidence="7 8" key="1">
    <citation type="submission" date="2022-04" db="EMBL/GenBank/DDBJ databases">
        <title>Paracoccus sp. YLB-12 draft genome sequence.</title>
        <authorList>
            <person name="Yu L."/>
        </authorList>
    </citation>
    <scope>NUCLEOTIDE SEQUENCE [LARGE SCALE GENOMIC DNA]</scope>
    <source>
        <strain evidence="7 8">YLB-12</strain>
    </source>
</reference>
<dbReference type="SMART" id="SM00448">
    <property type="entry name" value="REC"/>
    <property type="match status" value="1"/>
</dbReference>
<evidence type="ECO:0000259" key="6">
    <source>
        <dbReference type="PROSITE" id="PS50110"/>
    </source>
</evidence>
<feature type="domain" description="HTH luxR-type" evidence="5">
    <location>
        <begin position="139"/>
        <end position="207"/>
    </location>
</feature>
<dbReference type="SUPFAM" id="SSF52172">
    <property type="entry name" value="CheY-like"/>
    <property type="match status" value="1"/>
</dbReference>
<dbReference type="PANTHER" id="PTHR44688:SF16">
    <property type="entry name" value="DNA-BINDING TRANSCRIPTIONAL ACTIVATOR DEVR_DOSR"/>
    <property type="match status" value="1"/>
</dbReference>
<evidence type="ECO:0000313" key="7">
    <source>
        <dbReference type="EMBL" id="MCT4331580.1"/>
    </source>
</evidence>
<dbReference type="RefSeq" id="WP_260275471.1">
    <property type="nucleotide sequence ID" value="NZ_JANAVZ010000001.1"/>
</dbReference>
<dbReference type="Gene3D" id="1.10.10.10">
    <property type="entry name" value="Winged helix-like DNA-binding domain superfamily/Winged helix DNA-binding domain"/>
    <property type="match status" value="1"/>
</dbReference>
<dbReference type="PROSITE" id="PS50043">
    <property type="entry name" value="HTH_LUXR_2"/>
    <property type="match status" value="1"/>
</dbReference>
<dbReference type="InterPro" id="IPR016032">
    <property type="entry name" value="Sig_transdc_resp-reg_C-effctor"/>
</dbReference>